<sequence length="686" mass="78241">MIKNTFLVILFLLNCANLAYSQNEGAVQIKATVSEGKVKLRWGVDQPYEWQKANTDGFSITRLVVKRDGVLLSQPEKVELAQVKAEALEAWMDVIQQDQFAAIIAQSLYGDSFEVDQTSETTVGSIVNKAEELVQRHTFALYAADMSFDAAVKAGWGYVDTTIKSNEVYAYQVRATDTQLALRPAAVLVVANEKEQLPVVADFHGIPADKQVILSWGIEFLKQTYTSYRVERSMDQKTFIPLSESPIVDINSNEKHNANFIFFGDKFPTNEATYYYRIYGITMFGEQGPYSAVIPIRGVASLLTAPRILDYRFTAQGALILEWQFPKEEEKNVDYFQLEHSAIGDKEYQVIAPKIDRSTRAYEYKNVSLSNYMKVVAVDKQGQKLRSQSVLAQAIDSIPPAKPLGLEGQIDSLGVVRLQWKPNVEPDLAGYRLLRANTAKEEFVDVYNDRFQDAFAVDSLDFSLGNKKVYYRLVAEDFRFNRSDFSDVLILEKPTHEPPTAPVFRDYFSKDGTIGVYWINSSSDDVIQHTLKRRKKGEVEWLTISQFTAGEEEFIDRELEANSLYEYLIQAQGKTGLWSTPTYAVITIEALNFTLLSVIKDFEYTIDRSNRTLTMYWNYHNNQQPIELQIYKNEKGTPPSLWKVIDAKYQTLVDKELKMNTTYEYYVVPEVKGQVPTKGEKIEVNF</sequence>
<dbReference type="InterPro" id="IPR003961">
    <property type="entry name" value="FN3_dom"/>
</dbReference>
<feature type="signal peptide" evidence="1">
    <location>
        <begin position="1"/>
        <end position="21"/>
    </location>
</feature>
<proteinExistence type="predicted"/>
<dbReference type="PROSITE" id="PS50853">
    <property type="entry name" value="FN3"/>
    <property type="match status" value="1"/>
</dbReference>
<gene>
    <name evidence="3" type="ORF">I6I88_05280</name>
</gene>
<evidence type="ECO:0000256" key="1">
    <source>
        <dbReference type="SAM" id="SignalP"/>
    </source>
</evidence>
<dbReference type="Proteomes" id="UP000596202">
    <property type="component" value="Chromosome"/>
</dbReference>
<dbReference type="OrthoDB" id="923194at2"/>
<dbReference type="GeneID" id="93527054"/>
<evidence type="ECO:0000313" key="3">
    <source>
        <dbReference type="EMBL" id="QQU01166.1"/>
    </source>
</evidence>
<feature type="chain" id="PRO_5040207748" description="Fibronectin type-III domain-containing protein" evidence="1">
    <location>
        <begin position="22"/>
        <end position="686"/>
    </location>
</feature>
<name>A0A9Q6Z5A2_MYROD</name>
<dbReference type="InterPro" id="IPR013783">
    <property type="entry name" value="Ig-like_fold"/>
</dbReference>
<organism evidence="3 4">
    <name type="scientific">Myroides odoratus</name>
    <name type="common">Flavobacterium odoratum</name>
    <dbReference type="NCBI Taxonomy" id="256"/>
    <lineage>
        <taxon>Bacteria</taxon>
        <taxon>Pseudomonadati</taxon>
        <taxon>Bacteroidota</taxon>
        <taxon>Flavobacteriia</taxon>
        <taxon>Flavobacteriales</taxon>
        <taxon>Flavobacteriaceae</taxon>
        <taxon>Myroides</taxon>
    </lineage>
</organism>
<keyword evidence="1" id="KW-0732">Signal</keyword>
<evidence type="ECO:0000259" key="2">
    <source>
        <dbReference type="PROSITE" id="PS50853"/>
    </source>
</evidence>
<dbReference type="EMBL" id="CP068108">
    <property type="protein sequence ID" value="QQU01166.1"/>
    <property type="molecule type" value="Genomic_DNA"/>
</dbReference>
<evidence type="ECO:0000313" key="4">
    <source>
        <dbReference type="Proteomes" id="UP000596202"/>
    </source>
</evidence>
<feature type="domain" description="Fibronectin type-III" evidence="2">
    <location>
        <begin position="498"/>
        <end position="593"/>
    </location>
</feature>
<dbReference type="RefSeq" id="WP_002991494.1">
    <property type="nucleotide sequence ID" value="NZ_CP068108.1"/>
</dbReference>
<dbReference type="InterPro" id="IPR036116">
    <property type="entry name" value="FN3_sf"/>
</dbReference>
<dbReference type="Gene3D" id="2.60.40.10">
    <property type="entry name" value="Immunoglobulins"/>
    <property type="match status" value="2"/>
</dbReference>
<reference evidence="3 4" key="1">
    <citation type="submission" date="2021-01" db="EMBL/GenBank/DDBJ databases">
        <title>FDA dAtabase for Regulatory Grade micrObial Sequences (FDA-ARGOS): Supporting development and validation of Infectious Disease Dx tests.</title>
        <authorList>
            <person name="Sproer C."/>
            <person name="Gronow S."/>
            <person name="Severitt S."/>
            <person name="Schroder I."/>
            <person name="Tallon L."/>
            <person name="Sadzewicz L."/>
            <person name="Zhao X."/>
            <person name="Boylan J."/>
            <person name="Ott S."/>
            <person name="Bowen H."/>
            <person name="Vavikolanu K."/>
            <person name="Mehta A."/>
            <person name="Aluvathingal J."/>
            <person name="Nadendla S."/>
            <person name="Lowell S."/>
            <person name="Myers T."/>
            <person name="Yan Y."/>
            <person name="Sichtig H."/>
        </authorList>
    </citation>
    <scope>NUCLEOTIDE SEQUENCE [LARGE SCALE GENOMIC DNA]</scope>
    <source>
        <strain evidence="3 4">FDAARGOS_1131</strain>
    </source>
</reference>
<dbReference type="AlphaFoldDB" id="A0A9Q6Z5A2"/>
<protein>
    <recommendedName>
        <fullName evidence="2">Fibronectin type-III domain-containing protein</fullName>
    </recommendedName>
</protein>
<dbReference type="SUPFAM" id="SSF49265">
    <property type="entry name" value="Fibronectin type III"/>
    <property type="match status" value="1"/>
</dbReference>
<accession>A0A9Q6Z5A2</accession>